<protein>
    <submittedName>
        <fullName evidence="1">Uncharacterized protein</fullName>
    </submittedName>
</protein>
<organism evidence="1">
    <name type="scientific">bioreactor metagenome</name>
    <dbReference type="NCBI Taxonomy" id="1076179"/>
    <lineage>
        <taxon>unclassified sequences</taxon>
        <taxon>metagenomes</taxon>
        <taxon>ecological metagenomes</taxon>
    </lineage>
</organism>
<name>A0A645HCQ0_9ZZZZ</name>
<comment type="caution">
    <text evidence="1">The sequence shown here is derived from an EMBL/GenBank/DDBJ whole genome shotgun (WGS) entry which is preliminary data.</text>
</comment>
<dbReference type="EMBL" id="VSSQ01086129">
    <property type="protein sequence ID" value="MPN33563.1"/>
    <property type="molecule type" value="Genomic_DNA"/>
</dbReference>
<accession>A0A645HCQ0</accession>
<evidence type="ECO:0000313" key="1">
    <source>
        <dbReference type="EMBL" id="MPN33563.1"/>
    </source>
</evidence>
<reference evidence="1" key="1">
    <citation type="submission" date="2019-08" db="EMBL/GenBank/DDBJ databases">
        <authorList>
            <person name="Kucharzyk K."/>
            <person name="Murdoch R.W."/>
            <person name="Higgins S."/>
            <person name="Loffler F."/>
        </authorList>
    </citation>
    <scope>NUCLEOTIDE SEQUENCE</scope>
</reference>
<sequence length="119" mass="12549">MGRQFFLHARAYLFAAPASQQEQKIVAAGIHALQGRICLIQAFGGVVDGASVVGREHEKADGLVAVNLCHVPHGKEVVQGFGHLLVIDIDVSVVQPEAGEGLAVGALRLGNLVFMVREG</sequence>
<dbReference type="AlphaFoldDB" id="A0A645HCQ0"/>
<gene>
    <name evidence="1" type="ORF">SDC9_181052</name>
</gene>
<proteinExistence type="predicted"/>